<evidence type="ECO:0000313" key="3">
    <source>
        <dbReference type="EMBL" id="SDI82908.1"/>
    </source>
</evidence>
<evidence type="ECO:0000256" key="2">
    <source>
        <dbReference type="SAM" id="SignalP"/>
    </source>
</evidence>
<keyword evidence="4" id="KW-1185">Reference proteome</keyword>
<dbReference type="Proteomes" id="UP000199527">
    <property type="component" value="Unassembled WGS sequence"/>
</dbReference>
<keyword evidence="2" id="KW-0732">Signal</keyword>
<accession>A0A1G8NRV9</accession>
<evidence type="ECO:0008006" key="5">
    <source>
        <dbReference type="Google" id="ProtNLM"/>
    </source>
</evidence>
<dbReference type="Pfam" id="PF11932">
    <property type="entry name" value="DUF3450"/>
    <property type="match status" value="1"/>
</dbReference>
<name>A0A1G8NRV9_9GAMM</name>
<evidence type="ECO:0000256" key="1">
    <source>
        <dbReference type="SAM" id="Coils"/>
    </source>
</evidence>
<sequence length="255" mass="29305">MKPIYTLFTLTWLALVASVQAGEPLDQARQTQSTIQQQGRTTQLQVERLADDTLEMRTETERLAQELENLQVYHDHLQALVKDQQRELADKQTQIDGIDTTRTGLVPLMYQMLADLKLRLADDLPIKAAQRRLRLTELSALMSRADVADAEKFRRLLEAYQIELEYGRKVAVYRDSISVNEGEPREVELLHLGRLTLLARNLDGSAYWRWHPQQKRWQTMDDHPAGELELAYRVASGQQVPQLMTVPVFVGEVQS</sequence>
<keyword evidence="1" id="KW-0175">Coiled coil</keyword>
<dbReference type="AlphaFoldDB" id="A0A1G8NRV9"/>
<proteinExistence type="predicted"/>
<dbReference type="RefSeq" id="WP_090363186.1">
    <property type="nucleotide sequence ID" value="NZ_FNEM01000003.1"/>
</dbReference>
<feature type="chain" id="PRO_5011620898" description="DUF3450 domain-containing protein" evidence="2">
    <location>
        <begin position="22"/>
        <end position="255"/>
    </location>
</feature>
<gene>
    <name evidence="3" type="ORF">SAMN04488540_103212</name>
</gene>
<organism evidence="3 4">
    <name type="scientific">Ferrimonas sediminum</name>
    <dbReference type="NCBI Taxonomy" id="718193"/>
    <lineage>
        <taxon>Bacteria</taxon>
        <taxon>Pseudomonadati</taxon>
        <taxon>Pseudomonadota</taxon>
        <taxon>Gammaproteobacteria</taxon>
        <taxon>Alteromonadales</taxon>
        <taxon>Ferrimonadaceae</taxon>
        <taxon>Ferrimonas</taxon>
    </lineage>
</organism>
<dbReference type="InterPro" id="IPR016866">
    <property type="entry name" value="UCP028069"/>
</dbReference>
<evidence type="ECO:0000313" key="4">
    <source>
        <dbReference type="Proteomes" id="UP000199527"/>
    </source>
</evidence>
<feature type="signal peptide" evidence="2">
    <location>
        <begin position="1"/>
        <end position="21"/>
    </location>
</feature>
<dbReference type="OrthoDB" id="5880116at2"/>
<feature type="coiled-coil region" evidence="1">
    <location>
        <begin position="50"/>
        <end position="94"/>
    </location>
</feature>
<protein>
    <recommendedName>
        <fullName evidence="5">DUF3450 domain-containing protein</fullName>
    </recommendedName>
</protein>
<dbReference type="PIRSF" id="PIRSF028069">
    <property type="entry name" value="UCP028069"/>
    <property type="match status" value="1"/>
</dbReference>
<dbReference type="EMBL" id="FNEM01000003">
    <property type="protein sequence ID" value="SDI82908.1"/>
    <property type="molecule type" value="Genomic_DNA"/>
</dbReference>
<reference evidence="4" key="1">
    <citation type="submission" date="2016-10" db="EMBL/GenBank/DDBJ databases">
        <authorList>
            <person name="Varghese N."/>
            <person name="Submissions S."/>
        </authorList>
    </citation>
    <scope>NUCLEOTIDE SEQUENCE [LARGE SCALE GENOMIC DNA]</scope>
    <source>
        <strain evidence="4">DSM 23317</strain>
    </source>
</reference>